<dbReference type="GO" id="GO:0016787">
    <property type="term" value="F:hydrolase activity"/>
    <property type="evidence" value="ECO:0007669"/>
    <property type="project" value="InterPro"/>
</dbReference>
<dbReference type="Pfam" id="PF04851">
    <property type="entry name" value="ResIII"/>
    <property type="match status" value="1"/>
</dbReference>
<dbReference type="SUPFAM" id="SSF52540">
    <property type="entry name" value="P-loop containing nucleoside triphosphate hydrolases"/>
    <property type="match status" value="1"/>
</dbReference>
<dbReference type="PROSITE" id="PS51194">
    <property type="entry name" value="HELICASE_CTER"/>
    <property type="match status" value="1"/>
</dbReference>
<dbReference type="AlphaFoldDB" id="A0A9X3NKX8"/>
<evidence type="ECO:0000259" key="2">
    <source>
        <dbReference type="PROSITE" id="PS51194"/>
    </source>
</evidence>
<dbReference type="RefSeq" id="WP_270072481.1">
    <property type="nucleotide sequence ID" value="NZ_JAJAQC010000018.1"/>
</dbReference>
<dbReference type="InterPro" id="IPR005114">
    <property type="entry name" value="Helicase_assoc"/>
</dbReference>
<dbReference type="PANTHER" id="PTHR47396">
    <property type="entry name" value="TYPE I RESTRICTION ENZYME ECOKI R PROTEIN"/>
    <property type="match status" value="1"/>
</dbReference>
<dbReference type="InterPro" id="IPR050742">
    <property type="entry name" value="Helicase_Restrict-Modif_Enz"/>
</dbReference>
<accession>A0A9X3NKX8</accession>
<sequence>MSTPALDPSLEPAALGTAIHLRPHQVETLEAALKHLARFDRAHDVLACGTGKTVIGRAVADALAPHGRTLVVVPRILLIPQAISDYRRLGGDTGLGRVVIVCSDSSLAADPRLAGLGAVVTTDPAELAQAASGPGRTTVIATYDSACTTVAAAHARHGLPPWDLLQADEAHHLVGTGTWTRVHDDAVLPAAKRRYTTATPRVLTGKAAGDDSAVSMADPDVFGVRSYTLGFAEAIDRGLLCGWRVVAAVVTDAHVHGLGEQALSISEGGASVTADVLAGQIAVLKAMAEFGGRRLLSFHPRVADAKAWAATLPQAARLVSDHGGLTVAARHLNGGHSGAVRRRVLDWFSHHSTADIRAITNVRLFTEGFDAPACDTIALTHRSGSIIDLIQTLSRALRTDQRPDKVATFIVPVRLRSEQDLDEALADPEWDTLRQALRALGSMDTTIYDQAARTLRAHGAQTDAAAGAPDATPAAASAPDWLHVRGVPVPPGFAASVGLAVSRVLAPPVEEYLGAAAAYARTHGHLAVPRDHVTGTGLDLGRWLHRWRERHRSGVRGTVVDALNAMGMVWNQTAWKMERGRREADAYYRAFGHLRVPTDHVTETGYPLGQHITNRRQARRRGLMPQEEIAWWDAYGMIWNVVEAEEARYRKALDDFYSAHGHINVPADYTAEGLGVGQMLSTRRAAHAQGRLSAEAVAFHEQRNVDWDGRSAAHRKQADRKWEHAYHFAALFHQAHGHLKPAKGERVPDPATGATFGLWDWVARNHRRWYSLPADKRKRLLDIGFQPPDTDAIHAAYRQCRSIGATALQLGYSPDLVRSCLRSAGIAADEDAPPGEGGRAAPATPQERAAAVAAALRDGATNAQIEQRYGLGPVAVANTLKHHGHPTRWRLRSAAIADRLRAGDPEEAVAADFPDVSRVRFLQARNRVRAEATELQQHNMDARSPDLALHAQPPSETFEQVQEPLWT</sequence>
<dbReference type="InterPro" id="IPR001650">
    <property type="entry name" value="Helicase_C-like"/>
</dbReference>
<feature type="region of interest" description="Disordered" evidence="1">
    <location>
        <begin position="827"/>
        <end position="846"/>
    </location>
</feature>
<dbReference type="InterPro" id="IPR027417">
    <property type="entry name" value="P-loop_NTPase"/>
</dbReference>
<gene>
    <name evidence="3" type="ORF">LG943_12900</name>
</gene>
<dbReference type="Pfam" id="PF03457">
    <property type="entry name" value="HA"/>
    <property type="match status" value="3"/>
</dbReference>
<dbReference type="InterPro" id="IPR014001">
    <property type="entry name" value="Helicase_ATP-bd"/>
</dbReference>
<dbReference type="EMBL" id="JAJAQC010000018">
    <property type="protein sequence ID" value="MDA0565208.1"/>
    <property type="molecule type" value="Genomic_DNA"/>
</dbReference>
<dbReference type="GO" id="GO:0005524">
    <property type="term" value="F:ATP binding"/>
    <property type="evidence" value="ECO:0007669"/>
    <property type="project" value="InterPro"/>
</dbReference>
<evidence type="ECO:0000313" key="3">
    <source>
        <dbReference type="EMBL" id="MDA0565208.1"/>
    </source>
</evidence>
<dbReference type="InterPro" id="IPR006935">
    <property type="entry name" value="Helicase/UvrB_N"/>
</dbReference>
<feature type="domain" description="Helicase C-terminal" evidence="2">
    <location>
        <begin position="282"/>
        <end position="441"/>
    </location>
</feature>
<dbReference type="PANTHER" id="PTHR47396:SF1">
    <property type="entry name" value="ATP-DEPENDENT HELICASE IRC3-RELATED"/>
    <property type="match status" value="1"/>
</dbReference>
<protein>
    <submittedName>
        <fullName evidence="3">Helicase associated domain protein</fullName>
    </submittedName>
</protein>
<dbReference type="GO" id="GO:0005829">
    <property type="term" value="C:cytosol"/>
    <property type="evidence" value="ECO:0007669"/>
    <property type="project" value="TreeGrafter"/>
</dbReference>
<dbReference type="Proteomes" id="UP001140076">
    <property type="component" value="Unassembled WGS sequence"/>
</dbReference>
<reference evidence="3" key="1">
    <citation type="submission" date="2021-10" db="EMBL/GenBank/DDBJ databases">
        <title>Streptomonospora sp. nov., isolated from mangrove soil.</title>
        <authorList>
            <person name="Chen X."/>
            <person name="Ge X."/>
            <person name="Liu W."/>
        </authorList>
    </citation>
    <scope>NUCLEOTIDE SEQUENCE</scope>
    <source>
        <strain evidence="3">S1-112</strain>
    </source>
</reference>
<organism evidence="3 4">
    <name type="scientific">Streptomonospora mangrovi</name>
    <dbReference type="NCBI Taxonomy" id="2883123"/>
    <lineage>
        <taxon>Bacteria</taxon>
        <taxon>Bacillati</taxon>
        <taxon>Actinomycetota</taxon>
        <taxon>Actinomycetes</taxon>
        <taxon>Streptosporangiales</taxon>
        <taxon>Nocardiopsidaceae</taxon>
        <taxon>Streptomonospora</taxon>
    </lineage>
</organism>
<evidence type="ECO:0000313" key="4">
    <source>
        <dbReference type="Proteomes" id="UP001140076"/>
    </source>
</evidence>
<feature type="region of interest" description="Disordered" evidence="1">
    <location>
        <begin position="941"/>
        <end position="967"/>
    </location>
</feature>
<proteinExistence type="predicted"/>
<keyword evidence="4" id="KW-1185">Reference proteome</keyword>
<dbReference type="Gene3D" id="3.40.50.300">
    <property type="entry name" value="P-loop containing nucleotide triphosphate hydrolases"/>
    <property type="match status" value="2"/>
</dbReference>
<name>A0A9X3NKX8_9ACTN</name>
<evidence type="ECO:0000256" key="1">
    <source>
        <dbReference type="SAM" id="MobiDB-lite"/>
    </source>
</evidence>
<dbReference type="SMART" id="SM00487">
    <property type="entry name" value="DEXDc"/>
    <property type="match status" value="1"/>
</dbReference>
<comment type="caution">
    <text evidence="3">The sequence shown here is derived from an EMBL/GenBank/DDBJ whole genome shotgun (WGS) entry which is preliminary data.</text>
</comment>
<dbReference type="GO" id="GO:0003677">
    <property type="term" value="F:DNA binding"/>
    <property type="evidence" value="ECO:0007669"/>
    <property type="project" value="InterPro"/>
</dbReference>